<protein>
    <submittedName>
        <fullName evidence="1">Uncharacterized protein</fullName>
    </submittedName>
</protein>
<evidence type="ECO:0000313" key="1">
    <source>
        <dbReference type="EMBL" id="JAH65298.1"/>
    </source>
</evidence>
<dbReference type="EMBL" id="GBXM01043279">
    <property type="protein sequence ID" value="JAH65298.1"/>
    <property type="molecule type" value="Transcribed_RNA"/>
</dbReference>
<sequence length="45" mass="5354">MVRDTKLWNFHLVLNLHPKVVHRLLKVLQNIMFKRRLSCSAGVLQ</sequence>
<reference evidence="1" key="1">
    <citation type="submission" date="2014-11" db="EMBL/GenBank/DDBJ databases">
        <authorList>
            <person name="Amaro Gonzalez C."/>
        </authorList>
    </citation>
    <scope>NUCLEOTIDE SEQUENCE</scope>
</reference>
<dbReference type="AlphaFoldDB" id="A0A0E9UK23"/>
<accession>A0A0E9UK23</accession>
<proteinExistence type="predicted"/>
<reference evidence="1" key="2">
    <citation type="journal article" date="2015" name="Fish Shellfish Immunol.">
        <title>Early steps in the European eel (Anguilla anguilla)-Vibrio vulnificus interaction in the gills: Role of the RtxA13 toxin.</title>
        <authorList>
            <person name="Callol A."/>
            <person name="Pajuelo D."/>
            <person name="Ebbesson L."/>
            <person name="Teles M."/>
            <person name="MacKenzie S."/>
            <person name="Amaro C."/>
        </authorList>
    </citation>
    <scope>NUCLEOTIDE SEQUENCE</scope>
</reference>
<organism evidence="1">
    <name type="scientific">Anguilla anguilla</name>
    <name type="common">European freshwater eel</name>
    <name type="synonym">Muraena anguilla</name>
    <dbReference type="NCBI Taxonomy" id="7936"/>
    <lineage>
        <taxon>Eukaryota</taxon>
        <taxon>Metazoa</taxon>
        <taxon>Chordata</taxon>
        <taxon>Craniata</taxon>
        <taxon>Vertebrata</taxon>
        <taxon>Euteleostomi</taxon>
        <taxon>Actinopterygii</taxon>
        <taxon>Neopterygii</taxon>
        <taxon>Teleostei</taxon>
        <taxon>Anguilliformes</taxon>
        <taxon>Anguillidae</taxon>
        <taxon>Anguilla</taxon>
    </lineage>
</organism>
<name>A0A0E9UK23_ANGAN</name>